<reference evidence="1" key="1">
    <citation type="submission" date="2017-05" db="UniProtKB">
        <authorList>
            <consortium name="EnsemblMetazoa"/>
        </authorList>
    </citation>
    <scope>IDENTIFICATION</scope>
</reference>
<evidence type="ECO:0000313" key="1">
    <source>
        <dbReference type="EnsemblMetazoa" id="Aqu2.1.02809_001"/>
    </source>
</evidence>
<sequence>VVDFPADHPSCSKQHAVIQYRLVDYTKEDGPLSALLEAAPSIGGRRLYEGSHWLWRRLLIILKFNY</sequence>
<protein>
    <recommendedName>
        <fullName evidence="2">FHA domain-containing protein</fullName>
    </recommendedName>
</protein>
<dbReference type="AlphaFoldDB" id="A0A1X7SL89"/>
<evidence type="ECO:0008006" key="2">
    <source>
        <dbReference type="Google" id="ProtNLM"/>
    </source>
</evidence>
<name>A0A1X7SL89_AMPQE</name>
<dbReference type="Gene3D" id="2.60.200.20">
    <property type="match status" value="1"/>
</dbReference>
<accession>A0A1X7SL89</accession>
<proteinExistence type="predicted"/>
<dbReference type="STRING" id="400682.A0A1X7SL89"/>
<dbReference type="InParanoid" id="A0A1X7SL89"/>
<organism evidence="1">
    <name type="scientific">Amphimedon queenslandica</name>
    <name type="common">Sponge</name>
    <dbReference type="NCBI Taxonomy" id="400682"/>
    <lineage>
        <taxon>Eukaryota</taxon>
        <taxon>Metazoa</taxon>
        <taxon>Porifera</taxon>
        <taxon>Demospongiae</taxon>
        <taxon>Heteroscleromorpha</taxon>
        <taxon>Haplosclerida</taxon>
        <taxon>Niphatidae</taxon>
        <taxon>Amphimedon</taxon>
    </lineage>
</organism>
<dbReference type="EnsemblMetazoa" id="Aqu2.1.02809_001">
    <property type="protein sequence ID" value="Aqu2.1.02809_001"/>
    <property type="gene ID" value="Aqu2.1.02809"/>
</dbReference>